<keyword evidence="7" id="KW-0732">Signal</keyword>
<keyword evidence="3 4" id="KW-0592">Phosphate transport</keyword>
<comment type="similarity">
    <text evidence="1 4">Belongs to the PstS family.</text>
</comment>
<feature type="binding site" evidence="5">
    <location>
        <begin position="190"/>
        <end position="192"/>
    </location>
    <ligand>
        <name>phosphate</name>
        <dbReference type="ChEBI" id="CHEBI:43474"/>
    </ligand>
</feature>
<dbReference type="InterPro" id="IPR024370">
    <property type="entry name" value="PBP_domain"/>
</dbReference>
<evidence type="ECO:0000256" key="1">
    <source>
        <dbReference type="ARBA" id="ARBA00008725"/>
    </source>
</evidence>
<dbReference type="Proteomes" id="UP000240542">
    <property type="component" value="Unassembled WGS sequence"/>
</dbReference>
<protein>
    <recommendedName>
        <fullName evidence="4">Phosphate-binding protein</fullName>
    </recommendedName>
</protein>
<proteinExistence type="inferred from homology"/>
<evidence type="ECO:0000256" key="7">
    <source>
        <dbReference type="SAM" id="SignalP"/>
    </source>
</evidence>
<feature type="signal peptide" evidence="7">
    <location>
        <begin position="1"/>
        <end position="22"/>
    </location>
</feature>
<evidence type="ECO:0000313" key="9">
    <source>
        <dbReference type="EMBL" id="PSK97994.1"/>
    </source>
</evidence>
<feature type="chain" id="PRO_5038750065" description="Phosphate-binding protein" evidence="7">
    <location>
        <begin position="23"/>
        <end position="370"/>
    </location>
</feature>
<evidence type="ECO:0000256" key="6">
    <source>
        <dbReference type="SAM" id="MobiDB-lite"/>
    </source>
</evidence>
<dbReference type="OrthoDB" id="9801510at2"/>
<evidence type="ECO:0000256" key="4">
    <source>
        <dbReference type="PIRNR" id="PIRNR002756"/>
    </source>
</evidence>
<dbReference type="PIRSF" id="PIRSF002756">
    <property type="entry name" value="PstS"/>
    <property type="match status" value="1"/>
</dbReference>
<dbReference type="GO" id="GO:0042301">
    <property type="term" value="F:phosphate ion binding"/>
    <property type="evidence" value="ECO:0007669"/>
    <property type="project" value="InterPro"/>
</dbReference>
<dbReference type="Gene3D" id="3.40.190.10">
    <property type="entry name" value="Periplasmic binding protein-like II"/>
    <property type="match status" value="2"/>
</dbReference>
<dbReference type="PANTHER" id="PTHR42996:SF1">
    <property type="entry name" value="PHOSPHATE-BINDING PROTEIN PSTS"/>
    <property type="match status" value="1"/>
</dbReference>
<organism evidence="9 10">
    <name type="scientific">Murinocardiopsis flavida</name>
    <dbReference type="NCBI Taxonomy" id="645275"/>
    <lineage>
        <taxon>Bacteria</taxon>
        <taxon>Bacillati</taxon>
        <taxon>Actinomycetota</taxon>
        <taxon>Actinomycetes</taxon>
        <taxon>Streptosporangiales</taxon>
        <taxon>Nocardiopsidaceae</taxon>
        <taxon>Murinocardiopsis</taxon>
    </lineage>
</organism>
<keyword evidence="2 4" id="KW-0813">Transport</keyword>
<dbReference type="PROSITE" id="PS51257">
    <property type="entry name" value="PROKAR_LIPOPROTEIN"/>
    <property type="match status" value="1"/>
</dbReference>
<dbReference type="PANTHER" id="PTHR42996">
    <property type="entry name" value="PHOSPHATE-BINDING PROTEIN PSTS"/>
    <property type="match status" value="1"/>
</dbReference>
<dbReference type="AlphaFoldDB" id="A0A2P8DL92"/>
<feature type="domain" description="PBP" evidence="8">
    <location>
        <begin position="45"/>
        <end position="337"/>
    </location>
</feature>
<evidence type="ECO:0000256" key="3">
    <source>
        <dbReference type="ARBA" id="ARBA00022592"/>
    </source>
</evidence>
<feature type="region of interest" description="Disordered" evidence="6">
    <location>
        <begin position="206"/>
        <end position="230"/>
    </location>
</feature>
<accession>A0A2P8DL92</accession>
<feature type="binding site" evidence="5">
    <location>
        <position position="102"/>
    </location>
    <ligand>
        <name>phosphate</name>
        <dbReference type="ChEBI" id="CHEBI:43474"/>
    </ligand>
</feature>
<dbReference type="SUPFAM" id="SSF53850">
    <property type="entry name" value="Periplasmic binding protein-like II"/>
    <property type="match status" value="1"/>
</dbReference>
<name>A0A2P8DL92_9ACTN</name>
<dbReference type="NCBIfam" id="TIGR00975">
    <property type="entry name" value="3a0107s03"/>
    <property type="match status" value="1"/>
</dbReference>
<feature type="binding site" evidence="5">
    <location>
        <position position="84"/>
    </location>
    <ligand>
        <name>phosphate</name>
        <dbReference type="ChEBI" id="CHEBI:43474"/>
    </ligand>
</feature>
<dbReference type="GO" id="GO:0043190">
    <property type="term" value="C:ATP-binding cassette (ABC) transporter complex"/>
    <property type="evidence" value="ECO:0007669"/>
    <property type="project" value="InterPro"/>
</dbReference>
<gene>
    <name evidence="9" type="ORF">CLV63_10642</name>
</gene>
<dbReference type="GO" id="GO:0035435">
    <property type="term" value="P:phosphate ion transmembrane transport"/>
    <property type="evidence" value="ECO:0007669"/>
    <property type="project" value="InterPro"/>
</dbReference>
<evidence type="ECO:0000256" key="5">
    <source>
        <dbReference type="PIRSR" id="PIRSR002756-1"/>
    </source>
</evidence>
<dbReference type="Pfam" id="PF12849">
    <property type="entry name" value="PBP_like_2"/>
    <property type="match status" value="1"/>
</dbReference>
<evidence type="ECO:0000259" key="8">
    <source>
        <dbReference type="Pfam" id="PF12849"/>
    </source>
</evidence>
<sequence>MQRSTYRSLSAAALAGALALTAGCGSDDAVRGHDAVPVPPDLECVGGNVSGSGSSAQENAMQTWIAGYQTACTDSQVFYDAIGSGGGRSQFIDGAVAFAGSDAALDPDELKDARPRCTGSDAINIPGYVVPIEVVFHLKGVDSLNMAPDTIAKVFNGDIEKWNDPAIAEDNPDAELPDQRIAPVSRSDESGTTENFTDYLATAAGDSWPHEPEGQWPVPPAESAQGNSGVAQAVETGSGTIGYVESSHVGSMSTVKVGVGDKFVGASPEAAAAVVAGSPERKGNTEHDHALELDYGTAEKGAYPIVLISYEVACLEYADTAEARSVKGFLRYVLSDEGQQAASDETGSAPLAKEFRATLLRSVEAIGAAK</sequence>
<evidence type="ECO:0000256" key="2">
    <source>
        <dbReference type="ARBA" id="ARBA00022448"/>
    </source>
</evidence>
<keyword evidence="10" id="KW-1185">Reference proteome</keyword>
<dbReference type="InterPro" id="IPR050962">
    <property type="entry name" value="Phosphate-bind_PstS"/>
</dbReference>
<feature type="binding site" evidence="5">
    <location>
        <begin position="54"/>
        <end position="56"/>
    </location>
    <ligand>
        <name>phosphate</name>
        <dbReference type="ChEBI" id="CHEBI:43474"/>
    </ligand>
</feature>
<evidence type="ECO:0000313" key="10">
    <source>
        <dbReference type="Proteomes" id="UP000240542"/>
    </source>
</evidence>
<dbReference type="CDD" id="cd13565">
    <property type="entry name" value="PBP2_PstS"/>
    <property type="match status" value="1"/>
</dbReference>
<dbReference type="EMBL" id="PYGA01000006">
    <property type="protein sequence ID" value="PSK97994.1"/>
    <property type="molecule type" value="Genomic_DNA"/>
</dbReference>
<reference evidence="9 10" key="1">
    <citation type="submission" date="2018-03" db="EMBL/GenBank/DDBJ databases">
        <title>Genomic Encyclopedia of Archaeal and Bacterial Type Strains, Phase II (KMG-II): from individual species to whole genera.</title>
        <authorList>
            <person name="Goeker M."/>
        </authorList>
    </citation>
    <scope>NUCLEOTIDE SEQUENCE [LARGE SCALE GENOMIC DNA]</scope>
    <source>
        <strain evidence="9 10">DSM 45312</strain>
    </source>
</reference>
<dbReference type="RefSeq" id="WP_106582750.1">
    <property type="nucleotide sequence ID" value="NZ_PYGA01000006.1"/>
</dbReference>
<comment type="caution">
    <text evidence="9">The sequence shown here is derived from an EMBL/GenBank/DDBJ whole genome shotgun (WGS) entry which is preliminary data.</text>
</comment>
<dbReference type="InterPro" id="IPR005673">
    <property type="entry name" value="ABC_phos-bd_PstS"/>
</dbReference>